<feature type="compositionally biased region" description="Basic and acidic residues" evidence="1">
    <location>
        <begin position="28"/>
        <end position="38"/>
    </location>
</feature>
<dbReference type="AlphaFoldDB" id="A0A8S8X7J9"/>
<gene>
    <name evidence="2" type="ORF">TMPK1_06510</name>
</gene>
<comment type="caution">
    <text evidence="2">The sequence shown here is derived from an EMBL/GenBank/DDBJ whole genome shotgun (WGS) entry which is preliminary data.</text>
</comment>
<evidence type="ECO:0000313" key="2">
    <source>
        <dbReference type="EMBL" id="GIL38414.1"/>
    </source>
</evidence>
<name>A0A8S8X7J9_9PROT</name>
<proteinExistence type="predicted"/>
<sequence length="67" mass="7771">MSEMPFSENIDPSPTVIWFPSLVQSHADIDASSKEPRRSKPRRVHATRNDRSRRAEDERARLIRLIG</sequence>
<feature type="region of interest" description="Disordered" evidence="1">
    <location>
        <begin position="28"/>
        <end position="58"/>
    </location>
</feature>
<dbReference type="EMBL" id="BOPV01000001">
    <property type="protein sequence ID" value="GIL38414.1"/>
    <property type="molecule type" value="Genomic_DNA"/>
</dbReference>
<reference evidence="2" key="1">
    <citation type="submission" date="2021-02" db="EMBL/GenBank/DDBJ databases">
        <title>Genome sequence of Rhodospirillales sp. strain TMPK1 isolated from soil.</title>
        <authorList>
            <person name="Nakai R."/>
            <person name="Kusada H."/>
            <person name="Tamaki H."/>
        </authorList>
    </citation>
    <scope>NUCLEOTIDE SEQUENCE</scope>
    <source>
        <strain evidence="2">TMPK1</strain>
    </source>
</reference>
<dbReference type="RefSeq" id="WP_420241426.1">
    <property type="nucleotide sequence ID" value="NZ_BOPV01000001.1"/>
</dbReference>
<dbReference type="Proteomes" id="UP000681075">
    <property type="component" value="Unassembled WGS sequence"/>
</dbReference>
<evidence type="ECO:0000256" key="1">
    <source>
        <dbReference type="SAM" id="MobiDB-lite"/>
    </source>
</evidence>
<keyword evidence="3" id="KW-1185">Reference proteome</keyword>
<protein>
    <submittedName>
        <fullName evidence="2">Uncharacterized protein</fullName>
    </submittedName>
</protein>
<accession>A0A8S8X7J9</accession>
<evidence type="ECO:0000313" key="3">
    <source>
        <dbReference type="Proteomes" id="UP000681075"/>
    </source>
</evidence>
<feature type="compositionally biased region" description="Basic and acidic residues" evidence="1">
    <location>
        <begin position="47"/>
        <end position="58"/>
    </location>
</feature>
<organism evidence="2 3">
    <name type="scientific">Roseiterribacter gracilis</name>
    <dbReference type="NCBI Taxonomy" id="2812848"/>
    <lineage>
        <taxon>Bacteria</taxon>
        <taxon>Pseudomonadati</taxon>
        <taxon>Pseudomonadota</taxon>
        <taxon>Alphaproteobacteria</taxon>
        <taxon>Rhodospirillales</taxon>
        <taxon>Roseiterribacteraceae</taxon>
        <taxon>Roseiterribacter</taxon>
    </lineage>
</organism>